<dbReference type="AlphaFoldDB" id="A0A1D7QE56"/>
<proteinExistence type="predicted"/>
<dbReference type="PANTHER" id="PTHR43794:SF11">
    <property type="entry name" value="AMIDOHYDROLASE-RELATED DOMAIN-CONTAINING PROTEIN"/>
    <property type="match status" value="1"/>
</dbReference>
<dbReference type="InterPro" id="IPR011059">
    <property type="entry name" value="Metal-dep_hydrolase_composite"/>
</dbReference>
<accession>A0A1D7QE56</accession>
<dbReference type="Gene3D" id="2.30.40.10">
    <property type="entry name" value="Urease, subunit C, domain 1"/>
    <property type="match status" value="1"/>
</dbReference>
<feature type="domain" description="Amidohydrolase-related" evidence="2">
    <location>
        <begin position="54"/>
        <end position="385"/>
    </location>
</feature>
<dbReference type="RefSeq" id="WP_069378640.1">
    <property type="nucleotide sequence ID" value="NZ_CP017141.1"/>
</dbReference>
<dbReference type="KEGG" id="psty:BFS30_07045"/>
<sequence length="400" mass="44582">MVSYISASYIYPVSAPPLKDGVIGIDANGLIKEILTAEEAESKGITGIKYYQGVLVPGFINTHCHLELSHLKGKIDRHTGLPGFVEQVIRQRQAEEAEVIDAMEEADRKMYENGIVAVGDISNKLISRSVKEISGIYYHTFIEAMGFNPSKAIDIIAAAIELKNAFKPLSSSIVPHAPYSVSDELFHQIRLEGEKNSDLMSIHNQETPDENVFFEHKTGSFLKLYEFLGLNIDFFEATGKPSLPSYLPRLSTKQKTLLVHNTFTSQSDIDFAVDQHPSLYWCLCPNANLYIENKLPQLDSFLRAKLKITLGTDSLASNDQLSIIEEMKTLQDHFKIPFEELLKWATWNGAAFLGIEDRFGSLAVGKTPGIVLLEIVENSVSNDVDNYVDILISGKIKRIA</sequence>
<evidence type="ECO:0000259" key="2">
    <source>
        <dbReference type="Pfam" id="PF01979"/>
    </source>
</evidence>
<dbReference type="Gene3D" id="3.20.20.140">
    <property type="entry name" value="Metal-dependent hydrolases"/>
    <property type="match status" value="1"/>
</dbReference>
<reference evidence="3 4" key="1">
    <citation type="submission" date="2016-08" db="EMBL/GenBank/DDBJ databases">
        <authorList>
            <person name="Seilhamer J.J."/>
        </authorList>
    </citation>
    <scope>NUCLEOTIDE SEQUENCE [LARGE SCALE GENOMIC DNA]</scope>
    <source>
        <strain evidence="3 4">DX4</strain>
    </source>
</reference>
<evidence type="ECO:0000313" key="4">
    <source>
        <dbReference type="Proteomes" id="UP000094313"/>
    </source>
</evidence>
<dbReference type="OrthoDB" id="9807210at2"/>
<dbReference type="InterPro" id="IPR050287">
    <property type="entry name" value="MTA/SAH_deaminase"/>
</dbReference>
<keyword evidence="4" id="KW-1185">Reference proteome</keyword>
<organism evidence="3 4">
    <name type="scientific">Pedobacter steynii</name>
    <dbReference type="NCBI Taxonomy" id="430522"/>
    <lineage>
        <taxon>Bacteria</taxon>
        <taxon>Pseudomonadati</taxon>
        <taxon>Bacteroidota</taxon>
        <taxon>Sphingobacteriia</taxon>
        <taxon>Sphingobacteriales</taxon>
        <taxon>Sphingobacteriaceae</taxon>
        <taxon>Pedobacter</taxon>
    </lineage>
</organism>
<keyword evidence="1 3" id="KW-0378">Hydrolase</keyword>
<dbReference type="GO" id="GO:0016810">
    <property type="term" value="F:hydrolase activity, acting on carbon-nitrogen (but not peptide) bonds"/>
    <property type="evidence" value="ECO:0007669"/>
    <property type="project" value="InterPro"/>
</dbReference>
<dbReference type="EMBL" id="CP017141">
    <property type="protein sequence ID" value="AOM76947.1"/>
    <property type="molecule type" value="Genomic_DNA"/>
</dbReference>
<name>A0A1D7QE56_9SPHI</name>
<dbReference type="PANTHER" id="PTHR43794">
    <property type="entry name" value="AMINOHYDROLASE SSNA-RELATED"/>
    <property type="match status" value="1"/>
</dbReference>
<gene>
    <name evidence="3" type="ORF">BFS30_07045</name>
</gene>
<dbReference type="Pfam" id="PF01979">
    <property type="entry name" value="Amidohydro_1"/>
    <property type="match status" value="1"/>
</dbReference>
<evidence type="ECO:0000313" key="3">
    <source>
        <dbReference type="EMBL" id="AOM76947.1"/>
    </source>
</evidence>
<dbReference type="InterPro" id="IPR032466">
    <property type="entry name" value="Metal_Hydrolase"/>
</dbReference>
<evidence type="ECO:0000256" key="1">
    <source>
        <dbReference type="ARBA" id="ARBA00022801"/>
    </source>
</evidence>
<dbReference type="SUPFAM" id="SSF51556">
    <property type="entry name" value="Metallo-dependent hydrolases"/>
    <property type="match status" value="1"/>
</dbReference>
<dbReference type="Proteomes" id="UP000094313">
    <property type="component" value="Chromosome"/>
</dbReference>
<protein>
    <submittedName>
        <fullName evidence="3">Amidohydrolase</fullName>
    </submittedName>
</protein>
<dbReference type="InterPro" id="IPR006680">
    <property type="entry name" value="Amidohydro-rel"/>
</dbReference>